<evidence type="ECO:0000313" key="10">
    <source>
        <dbReference type="EMBL" id="GAA4462709.1"/>
    </source>
</evidence>
<keyword evidence="7 8" id="KW-0998">Cell outer membrane</keyword>
<dbReference type="InterPro" id="IPR036942">
    <property type="entry name" value="Beta-barrel_TonB_sf"/>
</dbReference>
<comment type="subcellular location">
    <subcellularLocation>
        <location evidence="1 8">Cell outer membrane</location>
        <topology evidence="1 8">Multi-pass membrane protein</topology>
    </subcellularLocation>
</comment>
<dbReference type="PROSITE" id="PS52016">
    <property type="entry name" value="TONB_DEPENDENT_REC_3"/>
    <property type="match status" value="1"/>
</dbReference>
<evidence type="ECO:0000256" key="6">
    <source>
        <dbReference type="ARBA" id="ARBA00023136"/>
    </source>
</evidence>
<gene>
    <name evidence="10" type="ORF">GCM10023189_39720</name>
</gene>
<name>A0ABP8NB89_9BACT</name>
<dbReference type="EMBL" id="BAABHD010000071">
    <property type="protein sequence ID" value="GAA4462709.1"/>
    <property type="molecule type" value="Genomic_DNA"/>
</dbReference>
<accession>A0ABP8NB89</accession>
<keyword evidence="3 8" id="KW-1134">Transmembrane beta strand</keyword>
<dbReference type="Proteomes" id="UP001501175">
    <property type="component" value="Unassembled WGS sequence"/>
</dbReference>
<evidence type="ECO:0000256" key="3">
    <source>
        <dbReference type="ARBA" id="ARBA00022452"/>
    </source>
</evidence>
<keyword evidence="11" id="KW-1185">Reference proteome</keyword>
<organism evidence="10 11">
    <name type="scientific">Nibrella saemangeumensis</name>
    <dbReference type="NCBI Taxonomy" id="1084526"/>
    <lineage>
        <taxon>Bacteria</taxon>
        <taxon>Pseudomonadati</taxon>
        <taxon>Bacteroidota</taxon>
        <taxon>Cytophagia</taxon>
        <taxon>Cytophagales</taxon>
        <taxon>Spirosomataceae</taxon>
        <taxon>Nibrella</taxon>
    </lineage>
</organism>
<dbReference type="SUPFAM" id="SSF56935">
    <property type="entry name" value="Porins"/>
    <property type="match status" value="1"/>
</dbReference>
<evidence type="ECO:0000313" key="11">
    <source>
        <dbReference type="Proteomes" id="UP001501175"/>
    </source>
</evidence>
<dbReference type="InterPro" id="IPR037066">
    <property type="entry name" value="Plug_dom_sf"/>
</dbReference>
<keyword evidence="2 8" id="KW-0813">Transport</keyword>
<dbReference type="InterPro" id="IPR012910">
    <property type="entry name" value="Plug_dom"/>
</dbReference>
<reference evidence="11" key="1">
    <citation type="journal article" date="2019" name="Int. J. Syst. Evol. Microbiol.">
        <title>The Global Catalogue of Microorganisms (GCM) 10K type strain sequencing project: providing services to taxonomists for standard genome sequencing and annotation.</title>
        <authorList>
            <consortium name="The Broad Institute Genomics Platform"/>
            <consortium name="The Broad Institute Genome Sequencing Center for Infectious Disease"/>
            <person name="Wu L."/>
            <person name="Ma J."/>
        </authorList>
    </citation>
    <scope>NUCLEOTIDE SEQUENCE [LARGE SCALE GENOMIC DNA]</scope>
    <source>
        <strain evidence="11">JCM 17927</strain>
    </source>
</reference>
<evidence type="ECO:0000256" key="4">
    <source>
        <dbReference type="ARBA" id="ARBA00022692"/>
    </source>
</evidence>
<dbReference type="Pfam" id="PF07715">
    <property type="entry name" value="Plug"/>
    <property type="match status" value="1"/>
</dbReference>
<sequence length="648" mass="73563">MTEERVILLQTENTELEEVIVEATRANRSIAELPTRIEALTEEIDEASTMDPAKIAHLLTHSTGIQVQQTSATSNTANVRIQGLDGRYTQILKDGFPLYGGFSGSLSIMQIPPLDLRQVEYIKGSASTLYGGGAIGGLINLLSKTPNQEETLVHLNYSNVGARDANAFLSRRFGKWGVTVLTNFNLHNPFDADNDGYTDLPKLEKFNFNPRLFFYPDASTTIYLGGTFTRETRQGGDRAVLKADELTSGHFYRETNESTRSTTQFKFDRRLGQQQWLTVKNSLNFFDRSLAIIQNPDLDRASFSGRQVASFTELSYTYRPERHNLIVGLNYITDSFRENPVRHSRPRNEYHYTAGLFVNHLWDAARWLSLESGLRVDHNQNRSALGKGNPEWLTLPRLNALFKLSSKFSSRLGGGFGYRQPTVFNQEAELLGYQNVLPVDYSSAKAERSVGGNVDVTFRHPFSETVILNINQLFFYNRIQNPLQLMALPATGTLQFQNRNGYIESRGFETQMKLFVGSFTWFVGYTFTRANLLTGASREEVPLTPRHSVKGDLLFALPDKWRIGWDYELKSSQLLSSGRRVRPLFTSGLVVERTIRNFVLFVNFENFGDVRQTRYESLRSAPYNTPQFTEVWAPLDGFVWNTGIKLKL</sequence>
<dbReference type="InterPro" id="IPR039426">
    <property type="entry name" value="TonB-dep_rcpt-like"/>
</dbReference>
<keyword evidence="6 8" id="KW-0472">Membrane</keyword>
<evidence type="ECO:0000256" key="8">
    <source>
        <dbReference type="PROSITE-ProRule" id="PRU01360"/>
    </source>
</evidence>
<comment type="similarity">
    <text evidence="8">Belongs to the TonB-dependent receptor family.</text>
</comment>
<evidence type="ECO:0000259" key="9">
    <source>
        <dbReference type="Pfam" id="PF07715"/>
    </source>
</evidence>
<evidence type="ECO:0000256" key="5">
    <source>
        <dbReference type="ARBA" id="ARBA00022729"/>
    </source>
</evidence>
<dbReference type="PANTHER" id="PTHR30069">
    <property type="entry name" value="TONB-DEPENDENT OUTER MEMBRANE RECEPTOR"/>
    <property type="match status" value="1"/>
</dbReference>
<proteinExistence type="inferred from homology"/>
<dbReference type="Gene3D" id="2.40.170.20">
    <property type="entry name" value="TonB-dependent receptor, beta-barrel domain"/>
    <property type="match status" value="1"/>
</dbReference>
<feature type="domain" description="TonB-dependent receptor plug" evidence="9">
    <location>
        <begin position="32"/>
        <end position="137"/>
    </location>
</feature>
<dbReference type="PANTHER" id="PTHR30069:SF29">
    <property type="entry name" value="HEMOGLOBIN AND HEMOGLOBIN-HAPTOGLOBIN-BINDING PROTEIN 1-RELATED"/>
    <property type="match status" value="1"/>
</dbReference>
<evidence type="ECO:0000256" key="7">
    <source>
        <dbReference type="ARBA" id="ARBA00023237"/>
    </source>
</evidence>
<dbReference type="Gene3D" id="2.170.130.10">
    <property type="entry name" value="TonB-dependent receptor, plug domain"/>
    <property type="match status" value="1"/>
</dbReference>
<keyword evidence="4 8" id="KW-0812">Transmembrane</keyword>
<keyword evidence="5" id="KW-0732">Signal</keyword>
<comment type="caution">
    <text evidence="10">The sequence shown here is derived from an EMBL/GenBank/DDBJ whole genome shotgun (WGS) entry which is preliminary data.</text>
</comment>
<evidence type="ECO:0000256" key="2">
    <source>
        <dbReference type="ARBA" id="ARBA00022448"/>
    </source>
</evidence>
<protein>
    <recommendedName>
        <fullName evidence="9">TonB-dependent receptor plug domain-containing protein</fullName>
    </recommendedName>
</protein>
<evidence type="ECO:0000256" key="1">
    <source>
        <dbReference type="ARBA" id="ARBA00004571"/>
    </source>
</evidence>